<organism evidence="1 2">
    <name type="scientific">Pseudomonas benzenivorans</name>
    <dbReference type="NCBI Taxonomy" id="556533"/>
    <lineage>
        <taxon>Bacteria</taxon>
        <taxon>Pseudomonadati</taxon>
        <taxon>Pseudomonadota</taxon>
        <taxon>Gammaproteobacteria</taxon>
        <taxon>Pseudomonadales</taxon>
        <taxon>Pseudomonadaceae</taxon>
        <taxon>Pseudomonas</taxon>
    </lineage>
</organism>
<keyword evidence="2" id="KW-1185">Reference proteome</keyword>
<dbReference type="RefSeq" id="WP_318641665.1">
    <property type="nucleotide sequence ID" value="NZ_CP137892.1"/>
</dbReference>
<sequence length="105" mass="12244">MLDVLQLKHRVNRMPLDRVRATVEELQLEGIVTEGKTPFNRVHFNTCFAEIEALLQRAGYHRQLDVVGYQGLAYALFDPARWDAVQVLRWLREFVEEAHAQPVSR</sequence>
<evidence type="ECO:0000313" key="2">
    <source>
        <dbReference type="Proteomes" id="UP001305928"/>
    </source>
</evidence>
<evidence type="ECO:0000313" key="1">
    <source>
        <dbReference type="EMBL" id="WPC03358.1"/>
    </source>
</evidence>
<gene>
    <name evidence="1" type="ORF">SBP02_11185</name>
</gene>
<accession>A0ABZ0PQC2</accession>
<protein>
    <submittedName>
        <fullName evidence="1">Transcriptional regulator</fullName>
    </submittedName>
</protein>
<name>A0ABZ0PQC2_9PSED</name>
<dbReference type="EMBL" id="CP137892">
    <property type="protein sequence ID" value="WPC03358.1"/>
    <property type="molecule type" value="Genomic_DNA"/>
</dbReference>
<reference evidence="1 2" key="1">
    <citation type="submission" date="2023-11" db="EMBL/GenBank/DDBJ databases">
        <title>Complete genome of Pseudomonas benzenivorans BA3361.</title>
        <authorList>
            <person name="Shin S.Y."/>
            <person name="Song J."/>
            <person name="Kang H."/>
        </authorList>
    </citation>
    <scope>NUCLEOTIDE SEQUENCE [LARGE SCALE GENOMIC DNA]</scope>
    <source>
        <strain evidence="1 2">HNIBRBA3361</strain>
    </source>
</reference>
<proteinExistence type="predicted"/>
<dbReference type="Proteomes" id="UP001305928">
    <property type="component" value="Chromosome"/>
</dbReference>